<feature type="chain" id="PRO_5040833496" evidence="1">
    <location>
        <begin position="37"/>
        <end position="194"/>
    </location>
</feature>
<keyword evidence="3" id="KW-1185">Reference proteome</keyword>
<proteinExistence type="predicted"/>
<evidence type="ECO:0000256" key="1">
    <source>
        <dbReference type="SAM" id="SignalP"/>
    </source>
</evidence>
<reference evidence="2" key="1">
    <citation type="submission" date="2022-11" db="EMBL/GenBank/DDBJ databases">
        <authorList>
            <person name="Kamali M."/>
            <person name="Peak L."/>
            <person name="Go Y.Y."/>
            <person name="Balasuriya U.B.R."/>
            <person name="Carossino M."/>
        </authorList>
    </citation>
    <scope>NUCLEOTIDE SEQUENCE</scope>
    <source>
        <strain evidence="2">4524</strain>
    </source>
</reference>
<reference evidence="2" key="2">
    <citation type="journal article" date="2023" name="Pathogens">
        <title>Pathological Features and Genomic Characterization of an Actinobacillus equuli subsp. equuli Bearing Unique Virulence-Associated Genes from an Adult Horse with Pleuropneumonia.</title>
        <authorList>
            <person name="Kamali M."/>
            <person name="Carossino M."/>
            <person name="Del Piero F."/>
            <person name="Peak L."/>
            <person name="Mitchell M.S."/>
            <person name="Willette J."/>
            <person name="Baker R."/>
            <person name="Li F."/>
            <person name="Kenez A."/>
            <person name="Balasuriya U.B.R."/>
            <person name="Go Y.Y."/>
        </authorList>
    </citation>
    <scope>NUCLEOTIDE SEQUENCE</scope>
    <source>
        <strain evidence="2">4524</strain>
    </source>
</reference>
<name>A0A9X4G373_ACTEU</name>
<dbReference type="RefSeq" id="WP_275217699.1">
    <property type="nucleotide sequence ID" value="NZ_JAPHVQ010000004.1"/>
</dbReference>
<protein>
    <submittedName>
        <fullName evidence="2">Uncharacterized protein</fullName>
    </submittedName>
</protein>
<dbReference type="EMBL" id="JAPHVQ010000004">
    <property type="protein sequence ID" value="MDE8034566.1"/>
    <property type="molecule type" value="Genomic_DNA"/>
</dbReference>
<accession>A0A9X4G373</accession>
<keyword evidence="1" id="KW-0732">Signal</keyword>
<feature type="signal peptide" evidence="1">
    <location>
        <begin position="1"/>
        <end position="36"/>
    </location>
</feature>
<gene>
    <name evidence="2" type="ORF">OQ257_05230</name>
</gene>
<dbReference type="Proteomes" id="UP001142444">
    <property type="component" value="Unassembled WGS sequence"/>
</dbReference>
<organism evidence="2 3">
    <name type="scientific">Actinobacillus equuli subsp. equuli</name>
    <dbReference type="NCBI Taxonomy" id="202947"/>
    <lineage>
        <taxon>Bacteria</taxon>
        <taxon>Pseudomonadati</taxon>
        <taxon>Pseudomonadota</taxon>
        <taxon>Gammaproteobacteria</taxon>
        <taxon>Pasteurellales</taxon>
        <taxon>Pasteurellaceae</taxon>
        <taxon>Actinobacillus</taxon>
    </lineage>
</organism>
<sequence length="194" mass="21743">MTYPMFMRIKKNTALLTRSLAAYAILIAAQSSEVDAANSIVDGFNDNGIDAIYYSQISKTLFIIQSKWIHKGEGEPESGEVNKFVNGIRDIINSNYERFNQKVNRKKYLIESAISDFGTKIQLILIHTGKEKLSVHSQRLLDDLISDLNDIGEDKKADIASVQVFNQSKIYSSLAQSTDGEPITLDFSLSQWGK</sequence>
<dbReference type="AlphaFoldDB" id="A0A9X4G373"/>
<evidence type="ECO:0000313" key="2">
    <source>
        <dbReference type="EMBL" id="MDE8034566.1"/>
    </source>
</evidence>
<evidence type="ECO:0000313" key="3">
    <source>
        <dbReference type="Proteomes" id="UP001142444"/>
    </source>
</evidence>
<comment type="caution">
    <text evidence="2">The sequence shown here is derived from an EMBL/GenBank/DDBJ whole genome shotgun (WGS) entry which is preliminary data.</text>
</comment>